<evidence type="ECO:0000256" key="1">
    <source>
        <dbReference type="SAM" id="MobiDB-lite"/>
    </source>
</evidence>
<organism evidence="2 3">
    <name type="scientific">Sphagnum troendelagicum</name>
    <dbReference type="NCBI Taxonomy" id="128251"/>
    <lineage>
        <taxon>Eukaryota</taxon>
        <taxon>Viridiplantae</taxon>
        <taxon>Streptophyta</taxon>
        <taxon>Embryophyta</taxon>
        <taxon>Bryophyta</taxon>
        <taxon>Sphagnophytina</taxon>
        <taxon>Sphagnopsida</taxon>
        <taxon>Sphagnales</taxon>
        <taxon>Sphagnaceae</taxon>
        <taxon>Sphagnum</taxon>
    </lineage>
</organism>
<feature type="region of interest" description="Disordered" evidence="1">
    <location>
        <begin position="1"/>
        <end position="127"/>
    </location>
</feature>
<sequence length="161" mass="18229">MVTGGEEEEEETKRNKTSRRHQNLKASSSRGGPQFVKGNKSSATKYLHTCTARESSSRDGNSGQEEEEEEAEEGPEDETRPEEKKARGRGPRRVRDPQKLAKLPDKKQLEHESQNREAMQAGRPTTCNTVCGSAPDWWYRTVPKWTQAKWTHSTSALCLSR</sequence>
<feature type="compositionally biased region" description="Basic and acidic residues" evidence="1">
    <location>
        <begin position="93"/>
        <end position="115"/>
    </location>
</feature>
<protein>
    <submittedName>
        <fullName evidence="2">Uncharacterized protein</fullName>
    </submittedName>
</protein>
<feature type="compositionally biased region" description="Acidic residues" evidence="1">
    <location>
        <begin position="1"/>
        <end position="10"/>
    </location>
</feature>
<name>A0ABP0U2C4_9BRYO</name>
<accession>A0ABP0U2C4</accession>
<dbReference type="Proteomes" id="UP001497512">
    <property type="component" value="Chromosome 18"/>
</dbReference>
<dbReference type="EMBL" id="OZ019910">
    <property type="protein sequence ID" value="CAK9211011.1"/>
    <property type="molecule type" value="Genomic_DNA"/>
</dbReference>
<keyword evidence="3" id="KW-1185">Reference proteome</keyword>
<gene>
    <name evidence="2" type="ORF">CSSPTR1EN2_LOCUS10446</name>
</gene>
<proteinExistence type="predicted"/>
<feature type="compositionally biased region" description="Polar residues" evidence="1">
    <location>
        <begin position="52"/>
        <end position="63"/>
    </location>
</feature>
<evidence type="ECO:0000313" key="3">
    <source>
        <dbReference type="Proteomes" id="UP001497512"/>
    </source>
</evidence>
<evidence type="ECO:0000313" key="2">
    <source>
        <dbReference type="EMBL" id="CAK9211011.1"/>
    </source>
</evidence>
<reference evidence="2" key="1">
    <citation type="submission" date="2024-02" db="EMBL/GenBank/DDBJ databases">
        <authorList>
            <consortium name="ELIXIR-Norway"/>
            <consortium name="Elixir Norway"/>
        </authorList>
    </citation>
    <scope>NUCLEOTIDE SEQUENCE</scope>
</reference>
<feature type="compositionally biased region" description="Acidic residues" evidence="1">
    <location>
        <begin position="64"/>
        <end position="76"/>
    </location>
</feature>